<dbReference type="Pfam" id="PF12520">
    <property type="entry name" value="DUF3723"/>
    <property type="match status" value="1"/>
</dbReference>
<accession>A0A8H2E5W6</accession>
<evidence type="ECO:0000313" key="2">
    <source>
        <dbReference type="Proteomes" id="UP000297595"/>
    </source>
</evidence>
<proteinExistence type="predicted"/>
<protein>
    <submittedName>
        <fullName evidence="1">Uncharacterized protein</fullName>
    </submittedName>
</protein>
<organism evidence="1 2">
    <name type="scientific">Orbilia oligospora</name>
    <name type="common">Nematode-trapping fungus</name>
    <name type="synonym">Arthrobotrys oligospora</name>
    <dbReference type="NCBI Taxonomy" id="2813651"/>
    <lineage>
        <taxon>Eukaryota</taxon>
        <taxon>Fungi</taxon>
        <taxon>Dikarya</taxon>
        <taxon>Ascomycota</taxon>
        <taxon>Pezizomycotina</taxon>
        <taxon>Orbiliomycetes</taxon>
        <taxon>Orbiliales</taxon>
        <taxon>Orbiliaceae</taxon>
        <taxon>Orbilia</taxon>
    </lineage>
</organism>
<dbReference type="AlphaFoldDB" id="A0A8H2E5W6"/>
<dbReference type="Proteomes" id="UP000297595">
    <property type="component" value="Unassembled WGS sequence"/>
</dbReference>
<dbReference type="InterPro" id="IPR022198">
    <property type="entry name" value="DUF3723"/>
</dbReference>
<name>A0A8H2E5W6_ORBOL</name>
<reference evidence="1 2" key="1">
    <citation type="submission" date="2019-03" db="EMBL/GenBank/DDBJ databases">
        <title>Nematode-trapping fungi genome.</title>
        <authorList>
            <person name="Vidal-Diez De Ulzurrun G."/>
        </authorList>
    </citation>
    <scope>NUCLEOTIDE SEQUENCE [LARGE SCALE GENOMIC DNA]</scope>
    <source>
        <strain evidence="1 2">TWF154</strain>
    </source>
</reference>
<evidence type="ECO:0000313" key="1">
    <source>
        <dbReference type="EMBL" id="TGJ72356.1"/>
    </source>
</evidence>
<comment type="caution">
    <text evidence="1">The sequence shown here is derived from an EMBL/GenBank/DDBJ whole genome shotgun (WGS) entry which is preliminary data.</text>
</comment>
<dbReference type="EMBL" id="SOZJ01000002">
    <property type="protein sequence ID" value="TGJ72356.1"/>
    <property type="molecule type" value="Genomic_DNA"/>
</dbReference>
<sequence>MAFSQVIAQNFENQKYALESASFLGIAKIPLSKIRTKNECDLDAKNIARLQSIFRVEGCLRLETSHHVGVIVDEACSCENISPQNRWWTARVYRKGHPKLIYDELRDTFDNSQGFLDGEIFRKILLFQDNVTSAKKWWARLSKTKANDLKQLLKLHTTTEAFKQLLPYRGLWYSRFTASGRIQDIIDGERNGHLASASEQSTSPRKNGASLDLAWQEPIVSDYFGTQMEISPEPVDELSLIIDRFMLTEGLTLTYSPAIIPTELGSCAAAINYGLRDKSLVPNVGALQFALISDGYEFPNMIEGYPWSSDSTGGDGWDCSNVNTTQEEAIQMVAAPDTEYSSTSDRSLEVPELNIQDDFFRFVELGLCEGELTDHSLGAGDHLTLQKRLEEGEKGEAYYFRDSFFSVPSGSNPGSEWPSGD</sequence>
<gene>
    <name evidence="1" type="ORF">EYR41_004255</name>
</gene>